<reference evidence="2 3" key="1">
    <citation type="submission" date="2020-07" db="EMBL/GenBank/DDBJ databases">
        <title>Sequencing the genomes of 1000 actinobacteria strains.</title>
        <authorList>
            <person name="Klenk H.-P."/>
        </authorList>
    </citation>
    <scope>NUCLEOTIDE SEQUENCE [LARGE SCALE GENOMIC DNA]</scope>
    <source>
        <strain evidence="2 3">DSM 26487</strain>
    </source>
</reference>
<accession>A0A7Z0DQA9</accession>
<name>A0A7Z0DQA9_9ACTN</name>
<feature type="domain" description="Bacterial bifunctional deaminase-reductase C-terminal" evidence="1">
    <location>
        <begin position="9"/>
        <end position="196"/>
    </location>
</feature>
<proteinExistence type="predicted"/>
<keyword evidence="3" id="KW-1185">Reference proteome</keyword>
<dbReference type="AlphaFoldDB" id="A0A7Z0DQA9"/>
<evidence type="ECO:0000313" key="2">
    <source>
        <dbReference type="EMBL" id="NYI79733.1"/>
    </source>
</evidence>
<dbReference type="EMBL" id="JACBZR010000001">
    <property type="protein sequence ID" value="NYI79733.1"/>
    <property type="molecule type" value="Genomic_DNA"/>
</dbReference>
<dbReference type="Gene3D" id="3.40.430.10">
    <property type="entry name" value="Dihydrofolate Reductase, subunit A"/>
    <property type="match status" value="1"/>
</dbReference>
<evidence type="ECO:0000259" key="1">
    <source>
        <dbReference type="Pfam" id="PF01872"/>
    </source>
</evidence>
<dbReference type="SUPFAM" id="SSF53597">
    <property type="entry name" value="Dihydrofolate reductase-like"/>
    <property type="match status" value="1"/>
</dbReference>
<dbReference type="Pfam" id="PF01872">
    <property type="entry name" value="RibD_C"/>
    <property type="match status" value="1"/>
</dbReference>
<gene>
    <name evidence="2" type="ORF">BJ988_004381</name>
</gene>
<dbReference type="RefSeq" id="WP_179660003.1">
    <property type="nucleotide sequence ID" value="NZ_JACBZR010000001.1"/>
</dbReference>
<sequence length="221" mass="24083">MSLVRAHTIGISLDGFATGDGQSLETPFGHAGMRLMEWFFPTATFQSATGDRERVAVDPAAEPDDVFARRAWENIGAEIMGAGKFGPPGWQNDADWTGWWGEEPPFHTPTFVLTHQPRESIEMKGGTTFHFRNAPIEEVLAEAQEAAAGQDVRIGGGPSLLRDYLAAGLVDHLHVVVVPIILGRGVRLWDGLEALEDGYDVESTTTPSGVTHVTFDRKTSR</sequence>
<dbReference type="GO" id="GO:0008703">
    <property type="term" value="F:5-amino-6-(5-phosphoribosylamino)uracil reductase activity"/>
    <property type="evidence" value="ECO:0007669"/>
    <property type="project" value="InterPro"/>
</dbReference>
<dbReference type="PANTHER" id="PTHR38011:SF12">
    <property type="entry name" value="BIFUNCTIONAL DEAMINASE-REDUCTASE DOMAIN PROTEIN"/>
    <property type="match status" value="1"/>
</dbReference>
<dbReference type="GO" id="GO:0009231">
    <property type="term" value="P:riboflavin biosynthetic process"/>
    <property type="evidence" value="ECO:0007669"/>
    <property type="project" value="InterPro"/>
</dbReference>
<organism evidence="2 3">
    <name type="scientific">Nocardioides panzhihuensis</name>
    <dbReference type="NCBI Taxonomy" id="860243"/>
    <lineage>
        <taxon>Bacteria</taxon>
        <taxon>Bacillati</taxon>
        <taxon>Actinomycetota</taxon>
        <taxon>Actinomycetes</taxon>
        <taxon>Propionibacteriales</taxon>
        <taxon>Nocardioidaceae</taxon>
        <taxon>Nocardioides</taxon>
    </lineage>
</organism>
<dbReference type="InterPro" id="IPR024072">
    <property type="entry name" value="DHFR-like_dom_sf"/>
</dbReference>
<protein>
    <submittedName>
        <fullName evidence="2">Dihydrofolate reductase</fullName>
    </submittedName>
</protein>
<dbReference type="InterPro" id="IPR002734">
    <property type="entry name" value="RibDG_C"/>
</dbReference>
<evidence type="ECO:0000313" key="3">
    <source>
        <dbReference type="Proteomes" id="UP000564496"/>
    </source>
</evidence>
<comment type="caution">
    <text evidence="2">The sequence shown here is derived from an EMBL/GenBank/DDBJ whole genome shotgun (WGS) entry which is preliminary data.</text>
</comment>
<dbReference type="InterPro" id="IPR050765">
    <property type="entry name" value="Riboflavin_Biosynth_HTPR"/>
</dbReference>
<dbReference type="PANTHER" id="PTHR38011">
    <property type="entry name" value="DIHYDROFOLATE REDUCTASE FAMILY PROTEIN (AFU_ORTHOLOGUE AFUA_8G06820)"/>
    <property type="match status" value="1"/>
</dbReference>
<dbReference type="Proteomes" id="UP000564496">
    <property type="component" value="Unassembled WGS sequence"/>
</dbReference>